<feature type="transmembrane region" description="Helical" evidence="6">
    <location>
        <begin position="298"/>
        <end position="315"/>
    </location>
</feature>
<feature type="transmembrane region" description="Helical" evidence="6">
    <location>
        <begin position="12"/>
        <end position="35"/>
    </location>
</feature>
<dbReference type="EMBL" id="CP045875">
    <property type="protein sequence ID" value="QGG49284.1"/>
    <property type="molecule type" value="Genomic_DNA"/>
</dbReference>
<dbReference type="InterPro" id="IPR052528">
    <property type="entry name" value="Sugar_transport-like"/>
</dbReference>
<sequence>MQWRDQLDKRNFIFLMANGALYFSALAFIDANVLIPLFLNGLTESPFLVGLAAGIRSIGFFLPQILIAGWVTGAQNLNIFQSRLHLFTRTILILPVLSIWFGFSPTIIVTVFFISFTIFAFGEGMGQVSWMDIFSRTIDKSHRGKLLGMMQALGGLGALVGAFVVQRVLVSPEWVFPNNFALLFFLALFLLWASIFAIRMTQDPAKKDADKRKVSARYVVSHVPKYLGDHPTFRKMLLVQVLMGFNIIGFPFYILYVQQTGSLPAWLIGFIVMFQIIGQVLGGLLWGYLSDKAGNKKTIMTTLAVNISVPLWILLSGQVTGLISIVVTLAGFLSLGMVLGGWLGFVNYLMETTSEEKRPIYVSISNLFASPVALLPLVAGAFLKIIPMPWLFITIAIIQAIALFFAFRLPDPRNQESTGVPTFLGHPEPARRPKE</sequence>
<feature type="transmembrane region" description="Helical" evidence="6">
    <location>
        <begin position="84"/>
        <end position="101"/>
    </location>
</feature>
<keyword evidence="3 6" id="KW-0812">Transmembrane</keyword>
<organism evidence="8 9">
    <name type="scientific">Heliorestis convoluta</name>
    <dbReference type="NCBI Taxonomy" id="356322"/>
    <lineage>
        <taxon>Bacteria</taxon>
        <taxon>Bacillati</taxon>
        <taxon>Bacillota</taxon>
        <taxon>Clostridia</taxon>
        <taxon>Eubacteriales</taxon>
        <taxon>Heliobacteriaceae</taxon>
        <taxon>Heliorestis</taxon>
    </lineage>
</organism>
<accession>A0A5Q2N1M7</accession>
<protein>
    <submittedName>
        <fullName evidence="8">Major facilitator superfamily MFS_1</fullName>
    </submittedName>
</protein>
<feature type="domain" description="Major facilitator superfamily (MFS) profile" evidence="7">
    <location>
        <begin position="232"/>
        <end position="435"/>
    </location>
</feature>
<dbReference type="PROSITE" id="PS50850">
    <property type="entry name" value="MFS"/>
    <property type="match status" value="1"/>
</dbReference>
<proteinExistence type="predicted"/>
<feature type="transmembrane region" description="Helical" evidence="6">
    <location>
        <begin position="47"/>
        <end position="72"/>
    </location>
</feature>
<evidence type="ECO:0000256" key="2">
    <source>
        <dbReference type="ARBA" id="ARBA00022448"/>
    </source>
</evidence>
<dbReference type="KEGG" id="hcv:FTV88_3218"/>
<dbReference type="OrthoDB" id="2380045at2"/>
<dbReference type="Pfam" id="PF07690">
    <property type="entry name" value="MFS_1"/>
    <property type="match status" value="1"/>
</dbReference>
<dbReference type="InterPro" id="IPR036259">
    <property type="entry name" value="MFS_trans_sf"/>
</dbReference>
<dbReference type="GO" id="GO:0005886">
    <property type="term" value="C:plasma membrane"/>
    <property type="evidence" value="ECO:0007669"/>
    <property type="project" value="UniProtKB-SubCell"/>
</dbReference>
<evidence type="ECO:0000256" key="6">
    <source>
        <dbReference type="SAM" id="Phobius"/>
    </source>
</evidence>
<name>A0A5Q2N1M7_9FIRM</name>
<dbReference type="InterPro" id="IPR011701">
    <property type="entry name" value="MFS"/>
</dbReference>
<dbReference type="Proteomes" id="UP000366051">
    <property type="component" value="Chromosome"/>
</dbReference>
<dbReference type="PANTHER" id="PTHR23526">
    <property type="entry name" value="INTEGRAL MEMBRANE TRANSPORT PROTEIN-RELATED"/>
    <property type="match status" value="1"/>
</dbReference>
<dbReference type="Gene3D" id="1.20.1250.20">
    <property type="entry name" value="MFS general substrate transporter like domains"/>
    <property type="match status" value="2"/>
</dbReference>
<reference evidence="9" key="1">
    <citation type="submission" date="2019-11" db="EMBL/GenBank/DDBJ databases">
        <title>Genome sequence of Heliorestis convoluta strain HH, an alkaliphilic and minimalistic phototrophic bacterium from a soda lake in Egypt.</title>
        <authorList>
            <person name="Dewey E.D."/>
            <person name="Stokes L.M."/>
            <person name="Burchell B.M."/>
            <person name="Shaffer K.N."/>
            <person name="Huntington A.M."/>
            <person name="Baker J.M."/>
            <person name="Nadendla S."/>
            <person name="Giglio M.G."/>
            <person name="Touchman J.W."/>
            <person name="Blankenship R.E."/>
            <person name="Madigan M.T."/>
            <person name="Sattley W.M."/>
        </authorList>
    </citation>
    <scope>NUCLEOTIDE SEQUENCE [LARGE SCALE GENOMIC DNA]</scope>
    <source>
        <strain evidence="9">HH</strain>
    </source>
</reference>
<dbReference type="SUPFAM" id="SSF103473">
    <property type="entry name" value="MFS general substrate transporter"/>
    <property type="match status" value="1"/>
</dbReference>
<evidence type="ECO:0000256" key="1">
    <source>
        <dbReference type="ARBA" id="ARBA00004651"/>
    </source>
</evidence>
<feature type="transmembrane region" description="Helical" evidence="6">
    <location>
        <begin position="263"/>
        <end position="286"/>
    </location>
</feature>
<keyword evidence="9" id="KW-1185">Reference proteome</keyword>
<keyword evidence="5 6" id="KW-0472">Membrane</keyword>
<dbReference type="RefSeq" id="WP_153726295.1">
    <property type="nucleotide sequence ID" value="NZ_CP045875.1"/>
</dbReference>
<keyword evidence="4 6" id="KW-1133">Transmembrane helix</keyword>
<feature type="transmembrane region" description="Helical" evidence="6">
    <location>
        <begin position="321"/>
        <end position="348"/>
    </location>
</feature>
<feature type="transmembrane region" description="Helical" evidence="6">
    <location>
        <begin position="237"/>
        <end position="257"/>
    </location>
</feature>
<evidence type="ECO:0000259" key="7">
    <source>
        <dbReference type="PROSITE" id="PS50850"/>
    </source>
</evidence>
<evidence type="ECO:0000313" key="8">
    <source>
        <dbReference type="EMBL" id="QGG49284.1"/>
    </source>
</evidence>
<dbReference type="GO" id="GO:0022857">
    <property type="term" value="F:transmembrane transporter activity"/>
    <property type="evidence" value="ECO:0007669"/>
    <property type="project" value="InterPro"/>
</dbReference>
<evidence type="ECO:0000256" key="5">
    <source>
        <dbReference type="ARBA" id="ARBA00023136"/>
    </source>
</evidence>
<comment type="subcellular location">
    <subcellularLocation>
        <location evidence="1">Cell membrane</location>
        <topology evidence="1">Multi-pass membrane protein</topology>
    </subcellularLocation>
</comment>
<dbReference type="PANTHER" id="PTHR23526:SF1">
    <property type="entry name" value="MAJOR FACILITATOR SUPERFAMILY MFS_1"/>
    <property type="match status" value="1"/>
</dbReference>
<keyword evidence="2" id="KW-0813">Transport</keyword>
<dbReference type="AlphaFoldDB" id="A0A5Q2N1M7"/>
<feature type="transmembrane region" description="Helical" evidence="6">
    <location>
        <begin position="107"/>
        <end position="125"/>
    </location>
</feature>
<dbReference type="InterPro" id="IPR020846">
    <property type="entry name" value="MFS_dom"/>
</dbReference>
<evidence type="ECO:0000313" key="9">
    <source>
        <dbReference type="Proteomes" id="UP000366051"/>
    </source>
</evidence>
<feature type="transmembrane region" description="Helical" evidence="6">
    <location>
        <begin position="180"/>
        <end position="198"/>
    </location>
</feature>
<evidence type="ECO:0000256" key="4">
    <source>
        <dbReference type="ARBA" id="ARBA00022989"/>
    </source>
</evidence>
<gene>
    <name evidence="8" type="ORF">FTV88_3218</name>
</gene>
<feature type="transmembrane region" description="Helical" evidence="6">
    <location>
        <begin position="146"/>
        <end position="168"/>
    </location>
</feature>
<feature type="transmembrane region" description="Helical" evidence="6">
    <location>
        <begin position="360"/>
        <end position="383"/>
    </location>
</feature>
<evidence type="ECO:0000256" key="3">
    <source>
        <dbReference type="ARBA" id="ARBA00022692"/>
    </source>
</evidence>
<feature type="transmembrane region" description="Helical" evidence="6">
    <location>
        <begin position="389"/>
        <end position="407"/>
    </location>
</feature>